<feature type="non-terminal residue" evidence="2">
    <location>
        <position position="1"/>
    </location>
</feature>
<name>K1SBU3_9ZZZZ</name>
<comment type="caution">
    <text evidence="2">The sequence shown here is derived from an EMBL/GenBank/DDBJ whole genome shotgun (WGS) entry which is preliminary data.</text>
</comment>
<feature type="domain" description="NfeD-like C-terminal" evidence="1">
    <location>
        <begin position="2"/>
        <end position="42"/>
    </location>
</feature>
<dbReference type="InterPro" id="IPR012340">
    <property type="entry name" value="NA-bd_OB-fold"/>
</dbReference>
<dbReference type="Gene3D" id="2.40.50.140">
    <property type="entry name" value="Nucleic acid-binding proteins"/>
    <property type="match status" value="1"/>
</dbReference>
<dbReference type="AlphaFoldDB" id="K1SBU3"/>
<dbReference type="InterPro" id="IPR002810">
    <property type="entry name" value="NfeD-like_C"/>
</dbReference>
<gene>
    <name evidence="2" type="ORF">LEA_13975</name>
</gene>
<evidence type="ECO:0000313" key="2">
    <source>
        <dbReference type="EMBL" id="EKC58212.1"/>
    </source>
</evidence>
<accession>K1SBU3</accession>
<organism evidence="2">
    <name type="scientific">human gut metagenome</name>
    <dbReference type="NCBI Taxonomy" id="408170"/>
    <lineage>
        <taxon>unclassified sequences</taxon>
        <taxon>metagenomes</taxon>
        <taxon>organismal metagenomes</taxon>
    </lineage>
</organism>
<dbReference type="EMBL" id="AJWY01009491">
    <property type="protein sequence ID" value="EKC58212.1"/>
    <property type="molecule type" value="Genomic_DNA"/>
</dbReference>
<protein>
    <recommendedName>
        <fullName evidence="1">NfeD-like C-terminal domain-containing protein</fullName>
    </recommendedName>
</protein>
<proteinExistence type="predicted"/>
<evidence type="ECO:0000259" key="1">
    <source>
        <dbReference type="Pfam" id="PF01957"/>
    </source>
</evidence>
<sequence>KGSGTVRLRGVEWMARSVDDTVIEEGKVVTIQSVSGVKLLVKE</sequence>
<dbReference type="Pfam" id="PF01957">
    <property type="entry name" value="NfeD"/>
    <property type="match status" value="1"/>
</dbReference>
<dbReference type="SUPFAM" id="SSF141322">
    <property type="entry name" value="NfeD domain-like"/>
    <property type="match status" value="1"/>
</dbReference>
<reference evidence="2" key="1">
    <citation type="journal article" date="2013" name="Environ. Microbiol.">
        <title>Microbiota from the distal guts of lean and obese adolescents exhibit partial functional redundancy besides clear differences in community structure.</title>
        <authorList>
            <person name="Ferrer M."/>
            <person name="Ruiz A."/>
            <person name="Lanza F."/>
            <person name="Haange S.B."/>
            <person name="Oberbach A."/>
            <person name="Till H."/>
            <person name="Bargiela R."/>
            <person name="Campoy C."/>
            <person name="Segura M.T."/>
            <person name="Richter M."/>
            <person name="von Bergen M."/>
            <person name="Seifert J."/>
            <person name="Suarez A."/>
        </authorList>
    </citation>
    <scope>NUCLEOTIDE SEQUENCE</scope>
</reference>